<dbReference type="AlphaFoldDB" id="A0A652YR71"/>
<sequence length="194" mass="20985">MPALPTIIRQYRVMALVLPGRSSLVHSVSDVVHWSLSTVAFALTLPARLEALLVSVERLVARISQIAENADRVVVGAASVTVRAETLIEAVEQTSDIAQQLLELYEPIAVQLAPLAARFADDLSESEVTAAITLIDKLPELTERVTAVLPILATLDSVSPEVHELLGVVKDLKQAIVGVPGFHFFRKRGENRPG</sequence>
<dbReference type="EMBL" id="VNIQ01000003">
    <property type="protein sequence ID" value="TYQ04815.1"/>
    <property type="molecule type" value="Genomic_DNA"/>
</dbReference>
<proteinExistence type="predicted"/>
<organism evidence="1">
    <name type="scientific">Nocardia globerula</name>
    <dbReference type="NCBI Taxonomy" id="1818"/>
    <lineage>
        <taxon>Bacteria</taxon>
        <taxon>Bacillati</taxon>
        <taxon>Actinomycetota</taxon>
        <taxon>Actinomycetes</taxon>
        <taxon>Mycobacteriales</taxon>
        <taxon>Nocardiaceae</taxon>
        <taxon>Nocardia</taxon>
    </lineage>
</organism>
<comment type="caution">
    <text evidence="1">The sequence shown here is derived from an EMBL/GenBank/DDBJ whole genome shotgun (WGS) entry which is preliminary data.</text>
</comment>
<evidence type="ECO:0000313" key="1">
    <source>
        <dbReference type="EMBL" id="TYQ04815.1"/>
    </source>
</evidence>
<gene>
    <name evidence="1" type="ORF">FNL38_103165</name>
</gene>
<name>A0A652YR71_NOCGL</name>
<evidence type="ECO:0008006" key="2">
    <source>
        <dbReference type="Google" id="ProtNLM"/>
    </source>
</evidence>
<reference evidence="1" key="1">
    <citation type="submission" date="2019-07" db="EMBL/GenBank/DDBJ databases">
        <title>Genomic Encyclopedia of Type Strains, Phase IV (KMG-IV): sequencing the most valuable type-strain genomes for metagenomic binning, comparative biology and taxonomic classification.</title>
        <authorList>
            <person name="Goeker M."/>
        </authorList>
    </citation>
    <scope>NUCLEOTIDE SEQUENCE</scope>
    <source>
        <strain evidence="1">DSM 44596</strain>
    </source>
</reference>
<accession>A0A652YR71</accession>
<protein>
    <recommendedName>
        <fullName evidence="2">Ribulose 1,5-bisphosphate carboxylase large subunit</fullName>
    </recommendedName>
</protein>